<evidence type="ECO:0000313" key="2">
    <source>
        <dbReference type="EMBL" id="AJG18854.1"/>
    </source>
</evidence>
<dbReference type="STRING" id="68895.RR42_m1453"/>
<reference evidence="2 3" key="1">
    <citation type="journal article" date="2015" name="Genome Announc.">
        <title>Complete Genome Sequence of Cupriavidus basilensis 4G11, Isolated from the Oak Ridge Field Research Center Site.</title>
        <authorList>
            <person name="Ray J."/>
            <person name="Waters R.J."/>
            <person name="Skerker J.M."/>
            <person name="Kuehl J.V."/>
            <person name="Price M.N."/>
            <person name="Huang J."/>
            <person name="Chakraborty R."/>
            <person name="Arkin A.P."/>
            <person name="Deutschbauer A."/>
        </authorList>
    </citation>
    <scope>NUCLEOTIDE SEQUENCE [LARGE SCALE GENOMIC DNA]</scope>
    <source>
        <strain evidence="2">4G11</strain>
    </source>
</reference>
<dbReference type="Pfam" id="PF04266">
    <property type="entry name" value="ASCH"/>
    <property type="match status" value="1"/>
</dbReference>
<dbReference type="EMBL" id="CP010536">
    <property type="protein sequence ID" value="AJG18854.1"/>
    <property type="molecule type" value="Genomic_DNA"/>
</dbReference>
<dbReference type="SUPFAM" id="SSF88697">
    <property type="entry name" value="PUA domain-like"/>
    <property type="match status" value="1"/>
</dbReference>
<sequence length="146" mass="16336">MSTPAPVQSSKEKPVKVLSVRQPWAWLIVNGHKDIENRTWPTKYRGRLLIHASKGMTRADYEAGMATALAVGFRSYFPRDQDLERGGIVGIATLTDCLRDSSSPWHMPDCWGFKLTEARPIPLMPMTGRLNIFDAPQEIIAALARS</sequence>
<keyword evidence="3" id="KW-1185">Reference proteome</keyword>
<dbReference type="InterPro" id="IPR007374">
    <property type="entry name" value="ASCH_domain"/>
</dbReference>
<evidence type="ECO:0000313" key="3">
    <source>
        <dbReference type="Proteomes" id="UP000031843"/>
    </source>
</evidence>
<evidence type="ECO:0000259" key="1">
    <source>
        <dbReference type="Pfam" id="PF04266"/>
    </source>
</evidence>
<dbReference type="InterPro" id="IPR015947">
    <property type="entry name" value="PUA-like_sf"/>
</dbReference>
<dbReference type="Gene3D" id="2.30.130.30">
    <property type="entry name" value="Hypothetical protein"/>
    <property type="match status" value="1"/>
</dbReference>
<dbReference type="Proteomes" id="UP000031843">
    <property type="component" value="Chromosome main"/>
</dbReference>
<accession>A0A0C4Y9D1</accession>
<dbReference type="CDD" id="cd06554">
    <property type="entry name" value="ASCH_ASC-1_like"/>
    <property type="match status" value="1"/>
</dbReference>
<dbReference type="AlphaFoldDB" id="A0A0C4Y9D1"/>
<organism evidence="2 3">
    <name type="scientific">Cupriavidus basilensis</name>
    <dbReference type="NCBI Taxonomy" id="68895"/>
    <lineage>
        <taxon>Bacteria</taxon>
        <taxon>Pseudomonadati</taxon>
        <taxon>Pseudomonadota</taxon>
        <taxon>Betaproteobacteria</taxon>
        <taxon>Burkholderiales</taxon>
        <taxon>Burkholderiaceae</taxon>
        <taxon>Cupriavidus</taxon>
    </lineage>
</organism>
<feature type="domain" description="ASCH" evidence="1">
    <location>
        <begin position="18"/>
        <end position="98"/>
    </location>
</feature>
<protein>
    <recommendedName>
        <fullName evidence="1">ASCH domain-containing protein</fullName>
    </recommendedName>
</protein>
<proteinExistence type="predicted"/>
<gene>
    <name evidence="2" type="ORF">RR42_m1453</name>
</gene>
<name>A0A0C4Y9D1_9BURK</name>
<dbReference type="KEGG" id="cbw:RR42_m1453"/>